<dbReference type="InterPro" id="IPR006977">
    <property type="entry name" value="Yip1_dom"/>
</dbReference>
<dbReference type="Pfam" id="PF04893">
    <property type="entry name" value="Yip1"/>
    <property type="match status" value="1"/>
</dbReference>
<evidence type="ECO:0000256" key="4">
    <source>
        <dbReference type="ARBA" id="ARBA00023136"/>
    </source>
</evidence>
<evidence type="ECO:0000256" key="5">
    <source>
        <dbReference type="SAM" id="Phobius"/>
    </source>
</evidence>
<dbReference type="GO" id="GO:0016020">
    <property type="term" value="C:membrane"/>
    <property type="evidence" value="ECO:0007669"/>
    <property type="project" value="UniProtKB-SubCell"/>
</dbReference>
<feature type="domain" description="Yip1" evidence="6">
    <location>
        <begin position="20"/>
        <end position="231"/>
    </location>
</feature>
<name>A0A7V4WWZ6_CALAY</name>
<accession>A0A7V4WWZ6</accession>
<feature type="transmembrane region" description="Helical" evidence="5">
    <location>
        <begin position="217"/>
        <end position="237"/>
    </location>
</feature>
<evidence type="ECO:0000256" key="3">
    <source>
        <dbReference type="ARBA" id="ARBA00022989"/>
    </source>
</evidence>
<reference evidence="7" key="1">
    <citation type="journal article" date="2020" name="mSystems">
        <title>Genome- and Community-Level Interaction Insights into Carbon Utilization and Element Cycling Functions of Hydrothermarchaeota in Hydrothermal Sediment.</title>
        <authorList>
            <person name="Zhou Z."/>
            <person name="Liu Y."/>
            <person name="Xu W."/>
            <person name="Pan J."/>
            <person name="Luo Z.H."/>
            <person name="Li M."/>
        </authorList>
    </citation>
    <scope>NUCLEOTIDE SEQUENCE [LARGE SCALE GENOMIC DNA]</scope>
    <source>
        <strain evidence="7">HyVt-577</strain>
    </source>
</reference>
<dbReference type="EMBL" id="DRQG01000159">
    <property type="protein sequence ID" value="HGY57423.1"/>
    <property type="molecule type" value="Genomic_DNA"/>
</dbReference>
<feature type="transmembrane region" description="Helical" evidence="5">
    <location>
        <begin position="39"/>
        <end position="57"/>
    </location>
</feature>
<feature type="transmembrane region" description="Helical" evidence="5">
    <location>
        <begin position="192"/>
        <end position="210"/>
    </location>
</feature>
<comment type="caution">
    <text evidence="7">The sequence shown here is derived from an EMBL/GenBank/DDBJ whole genome shotgun (WGS) entry which is preliminary data.</text>
</comment>
<organism evidence="7">
    <name type="scientific">Caldithrix abyssi</name>
    <dbReference type="NCBI Taxonomy" id="187145"/>
    <lineage>
        <taxon>Bacteria</taxon>
        <taxon>Pseudomonadati</taxon>
        <taxon>Calditrichota</taxon>
        <taxon>Calditrichia</taxon>
        <taxon>Calditrichales</taxon>
        <taxon>Calditrichaceae</taxon>
        <taxon>Caldithrix</taxon>
    </lineage>
</organism>
<evidence type="ECO:0000256" key="2">
    <source>
        <dbReference type="ARBA" id="ARBA00022692"/>
    </source>
</evidence>
<keyword evidence="4 5" id="KW-0472">Membrane</keyword>
<sequence length="242" mass="26683">MDTNANSTVSEMSFMQKLISVFTAPRSAFESINARPSWFVPYLITVAITIALQYAVMDITMQDQLAIMEAKDMPAEQMDAVRTQMEGPMKYIGIAMIPIATVAVWVILGGIFLLAGNIMITNSEEVTFKKMLALVSWSSLITIVAGPLRTLLVISKGTMRGVATDLSVLLPVPAIGEDPSLLYLLLSKIDVFVIWQIVLWIIGFSVFYRVETKKAAVPVLTLWAIWIVVSVAFSSFFGQFGM</sequence>
<evidence type="ECO:0000256" key="1">
    <source>
        <dbReference type="ARBA" id="ARBA00004141"/>
    </source>
</evidence>
<feature type="transmembrane region" description="Helical" evidence="5">
    <location>
        <begin position="134"/>
        <end position="154"/>
    </location>
</feature>
<comment type="subcellular location">
    <subcellularLocation>
        <location evidence="1">Membrane</location>
        <topology evidence="1">Multi-pass membrane protein</topology>
    </subcellularLocation>
</comment>
<keyword evidence="2 5" id="KW-0812">Transmembrane</keyword>
<keyword evidence="3 5" id="KW-1133">Transmembrane helix</keyword>
<dbReference type="Proteomes" id="UP000885779">
    <property type="component" value="Unassembled WGS sequence"/>
</dbReference>
<feature type="transmembrane region" description="Helical" evidence="5">
    <location>
        <begin position="91"/>
        <end position="114"/>
    </location>
</feature>
<evidence type="ECO:0000259" key="6">
    <source>
        <dbReference type="Pfam" id="PF04893"/>
    </source>
</evidence>
<gene>
    <name evidence="7" type="ORF">ENK44_17075</name>
</gene>
<proteinExistence type="predicted"/>
<protein>
    <submittedName>
        <fullName evidence="7">YIP1 family protein</fullName>
    </submittedName>
</protein>
<evidence type="ECO:0000313" key="7">
    <source>
        <dbReference type="EMBL" id="HGY57423.1"/>
    </source>
</evidence>
<dbReference type="AlphaFoldDB" id="A0A7V4WWZ6"/>